<dbReference type="EMBL" id="CP138896">
    <property type="protein sequence ID" value="WPK25287.1"/>
    <property type="molecule type" value="Genomic_DNA"/>
</dbReference>
<feature type="compositionally biased region" description="Polar residues" evidence="1">
    <location>
        <begin position="349"/>
        <end position="358"/>
    </location>
</feature>
<dbReference type="AlphaFoldDB" id="A0AAX4HBL9"/>
<feature type="region of interest" description="Disordered" evidence="1">
    <location>
        <begin position="235"/>
        <end position="284"/>
    </location>
</feature>
<feature type="compositionally biased region" description="Low complexity" evidence="1">
    <location>
        <begin position="318"/>
        <end position="334"/>
    </location>
</feature>
<feature type="region of interest" description="Disordered" evidence="1">
    <location>
        <begin position="582"/>
        <end position="612"/>
    </location>
</feature>
<feature type="compositionally biased region" description="Polar residues" evidence="1">
    <location>
        <begin position="273"/>
        <end position="282"/>
    </location>
</feature>
<feature type="region of interest" description="Disordered" evidence="1">
    <location>
        <begin position="50"/>
        <end position="75"/>
    </location>
</feature>
<proteinExistence type="predicted"/>
<dbReference type="KEGG" id="asau:88173662"/>
<sequence>MDAVTRGAKLGHHSSSSSSISNPRSIPDHPVDSSTDFILLVEDRLNKLAKKPESPYPSNRAPFSFPNGETFTPRLTSQKRNKPKKIFHGHNLPPTNRPNNVLRLNSIRLDIQSHLPRSSSMVLLPLLRSFGDIPGPHPASGLTTSLSKHSFLTRSPSMNNVRTKKKDLAAFIRTMKTDTPTNIDIGALQSSSHVPQPRLNSLTNNRYQKGSNNIVVLELMLKSPDLTAESSNFRTLSIGNNSSHSTKVGSDNTPSSNPSSVSNYNVNRSDSNTPETSVSASDLATEPVVKSEILAGTALKDLPEESKMNSFSPSRTESATLSVVSSRSSSFASADEYPSSERLDFETKPQAQGTASEQSSADDDVSTSDADSVSDHPKLLESPPVNAQLDELVGLSQAEQAAGHELTLIAGNSSDSVDHSIIDASSNLSLKVNSSKSSINPPENSSEDNSKNTIEINAGVETPSTLSFVDTTSSPASKVSMKTATNETEGELSQGGQPDETTEEVTRQSARSFKPAKDTESLPSPTVSKENTLHEAPLSPDLEEKLQRAALECELLSQHVGARLSKSQNRDSEVLNGEMPHAHEQTTASDLYELKQPSSSLTERRNPGLSLPLPTMQHKFVPPSGAGTPRSTDTLPSLLKTEESEFKSPIPHSAHSDHENSPSSRVSMYSTQQLQKFFDDDQKEVPPRGDILAMEAHKRYSATSSFGSALPSPKAFQLKAFPESPDNSESILKNRLSLLGVVNVDFDKSLPASPAIENVKDKWNLSALSVESPSRESLQIKSEPKASPKKEQNEKGKSGFRKMFKIFSSKSSAKLTKSSSASSSSLYAEAHSKKKFLSSFKLTSKLSPTYNVNDDKNPMDIKMTKPDDEAALPVEKPSYDLPALEFEDIFFKDVLVKFDEVEQQAQSEVDRLKRNKSINNLFLKDDELSKDQIANQQQKDAGYSDDFLPLDAGKRPDLGGSGRPSYASYSEELIAELPIGSEKSLVLSKEEIGSILANPGSLTYQFLRSLRQYADLNEVTVKLTGFDPLNDTQVDTSGPKAPILSHKKNYRARKSVKFANVIHISETFDPDMYKRYNRSVTHYYLTEFAEVNRIKNELNYYKCHEMLVHQKSQCNTHFFY</sequence>
<feature type="compositionally biased region" description="Basic and acidic residues" evidence="1">
    <location>
        <begin position="782"/>
        <end position="797"/>
    </location>
</feature>
<feature type="region of interest" description="Disordered" evidence="1">
    <location>
        <begin position="183"/>
        <end position="206"/>
    </location>
</feature>
<feature type="region of interest" description="Disordered" evidence="1">
    <location>
        <begin position="305"/>
        <end position="387"/>
    </location>
</feature>
<feature type="region of interest" description="Disordered" evidence="1">
    <location>
        <begin position="642"/>
        <end position="666"/>
    </location>
</feature>
<feature type="compositionally biased region" description="Polar residues" evidence="1">
    <location>
        <begin position="308"/>
        <end position="317"/>
    </location>
</feature>
<evidence type="ECO:0000313" key="2">
    <source>
        <dbReference type="EMBL" id="WPK25287.1"/>
    </source>
</evidence>
<reference evidence="2 3" key="1">
    <citation type="submission" date="2023-10" db="EMBL/GenBank/DDBJ databases">
        <title>Draft Genome Sequence of Candida saopaulonensis from a very Premature Infant with Sepsis.</title>
        <authorList>
            <person name="Ning Y."/>
            <person name="Dai R."/>
            <person name="Xiao M."/>
            <person name="Xu Y."/>
            <person name="Yan Q."/>
            <person name="Zhang L."/>
        </authorList>
    </citation>
    <scope>NUCLEOTIDE SEQUENCE [LARGE SCALE GENOMIC DNA]</scope>
    <source>
        <strain evidence="2 3">19XY460</strain>
    </source>
</reference>
<dbReference type="GeneID" id="88173662"/>
<evidence type="ECO:0000313" key="3">
    <source>
        <dbReference type="Proteomes" id="UP001338582"/>
    </source>
</evidence>
<feature type="compositionally biased region" description="Polar residues" evidence="1">
    <location>
        <begin position="235"/>
        <end position="249"/>
    </location>
</feature>
<dbReference type="Proteomes" id="UP001338582">
    <property type="component" value="Chromosome 3"/>
</dbReference>
<dbReference type="RefSeq" id="XP_062877669.1">
    <property type="nucleotide sequence ID" value="XM_063021599.1"/>
</dbReference>
<evidence type="ECO:0000256" key="1">
    <source>
        <dbReference type="SAM" id="MobiDB-lite"/>
    </source>
</evidence>
<keyword evidence="3" id="KW-1185">Reference proteome</keyword>
<protein>
    <submittedName>
        <fullName evidence="2">Uncharacterized protein</fullName>
    </submittedName>
</protein>
<feature type="region of interest" description="Disordered" evidence="1">
    <location>
        <begin position="774"/>
        <end position="797"/>
    </location>
</feature>
<gene>
    <name evidence="2" type="ORF">PUMCH_002598</name>
</gene>
<feature type="region of interest" description="Disordered" evidence="1">
    <location>
        <begin position="426"/>
        <end position="543"/>
    </location>
</feature>
<accession>A0AAX4HBL9</accession>
<feature type="compositionally biased region" description="Polar residues" evidence="1">
    <location>
        <begin position="462"/>
        <end position="487"/>
    </location>
</feature>
<feature type="region of interest" description="Disordered" evidence="1">
    <location>
        <begin position="1"/>
        <end position="31"/>
    </location>
</feature>
<name>A0AAX4HBL9_9ASCO</name>
<feature type="compositionally biased region" description="Polar residues" evidence="1">
    <location>
        <begin position="521"/>
        <end position="530"/>
    </location>
</feature>
<feature type="compositionally biased region" description="Low complexity" evidence="1">
    <location>
        <begin position="426"/>
        <end position="438"/>
    </location>
</feature>
<feature type="compositionally biased region" description="Low complexity" evidence="1">
    <location>
        <begin position="250"/>
        <end position="272"/>
    </location>
</feature>
<feature type="region of interest" description="Disordered" evidence="1">
    <location>
        <begin position="937"/>
        <end position="964"/>
    </location>
</feature>
<organism evidence="2 3">
    <name type="scientific">Australozyma saopauloensis</name>
    <dbReference type="NCBI Taxonomy" id="291208"/>
    <lineage>
        <taxon>Eukaryota</taxon>
        <taxon>Fungi</taxon>
        <taxon>Dikarya</taxon>
        <taxon>Ascomycota</taxon>
        <taxon>Saccharomycotina</taxon>
        <taxon>Pichiomycetes</taxon>
        <taxon>Metschnikowiaceae</taxon>
        <taxon>Australozyma</taxon>
    </lineage>
</organism>